<name>A0A1D3LT62_PLABE</name>
<evidence type="ECO:0000313" key="2">
    <source>
        <dbReference type="EMBL" id="SCM16958.1"/>
    </source>
</evidence>
<dbReference type="AlphaFoldDB" id="A0A1D3LT62"/>
<feature type="chain" id="PRO_5008917878" description="Fam-a protein" evidence="1">
    <location>
        <begin position="27"/>
        <end position="198"/>
    </location>
</feature>
<evidence type="ECO:0000313" key="3">
    <source>
        <dbReference type="Proteomes" id="UP000219974"/>
    </source>
</evidence>
<evidence type="ECO:0000256" key="1">
    <source>
        <dbReference type="SAM" id="SignalP"/>
    </source>
</evidence>
<protein>
    <recommendedName>
        <fullName evidence="4">Fam-a protein</fullName>
    </recommendedName>
</protein>
<sequence>MGIAYTRTLFLLLSLFIYVVNKTLEAKPATEIGTLGNAASKISITNPEEITKASELMDEVVTLLWHNSTNIDDYKLYHSEKNAILYFTKDVNPNVGKLSIRIRDSNKCNDVVTLLYNPNGPKYFDENFISTKKITQNETIIAYVPVNINDHNDPNMKNYQNTILENANSLKIDIYSEEDIRRGELKKWFNLFGYIIKK</sequence>
<proteinExistence type="predicted"/>
<organism evidence="2 3">
    <name type="scientific">Plasmodium berghei</name>
    <dbReference type="NCBI Taxonomy" id="5821"/>
    <lineage>
        <taxon>Eukaryota</taxon>
        <taxon>Sar</taxon>
        <taxon>Alveolata</taxon>
        <taxon>Apicomplexa</taxon>
        <taxon>Aconoidasida</taxon>
        <taxon>Haemosporida</taxon>
        <taxon>Plasmodiidae</taxon>
        <taxon>Plasmodium</taxon>
        <taxon>Plasmodium (Vinckeia)</taxon>
    </lineage>
</organism>
<accession>A0A1D3LT62</accession>
<gene>
    <name evidence="2" type="ORF">PBSP11RLL_000017300</name>
</gene>
<dbReference type="Proteomes" id="UP000219974">
    <property type="component" value="Chromosome 2"/>
</dbReference>
<evidence type="ECO:0008006" key="4">
    <source>
        <dbReference type="Google" id="ProtNLM"/>
    </source>
</evidence>
<keyword evidence="1" id="KW-0732">Signal</keyword>
<feature type="signal peptide" evidence="1">
    <location>
        <begin position="1"/>
        <end position="26"/>
    </location>
</feature>
<reference evidence="2 3" key="1">
    <citation type="submission" date="2016-08" db="EMBL/GenBank/DDBJ databases">
        <authorList>
            <consortium name="Pathogen Informatics"/>
        </authorList>
    </citation>
    <scope>NUCLEOTIDE SEQUENCE [LARGE SCALE GENOMIC DNA]</scope>
    <source>
        <strain evidence="2 3">SP11 RLL</strain>
    </source>
</reference>
<dbReference type="EMBL" id="LT608266">
    <property type="protein sequence ID" value="SCM16958.1"/>
    <property type="molecule type" value="Genomic_DNA"/>
</dbReference>